<comment type="caution">
    <text evidence="1">The sequence shown here is derived from an EMBL/GenBank/DDBJ whole genome shotgun (WGS) entry which is preliminary data.</text>
</comment>
<proteinExistence type="predicted"/>
<accession>A0ABQ2NMN6</accession>
<evidence type="ECO:0000313" key="1">
    <source>
        <dbReference type="EMBL" id="GGP06737.1"/>
    </source>
</evidence>
<dbReference type="Proteomes" id="UP000620064">
    <property type="component" value="Unassembled WGS sequence"/>
</dbReference>
<evidence type="ECO:0000313" key="2">
    <source>
        <dbReference type="Proteomes" id="UP000620064"/>
    </source>
</evidence>
<reference evidence="2" key="1">
    <citation type="journal article" date="2019" name="Int. J. Syst. Evol. Microbiol.">
        <title>The Global Catalogue of Microorganisms (GCM) 10K type strain sequencing project: providing services to taxonomists for standard genome sequencing and annotation.</title>
        <authorList>
            <consortium name="The Broad Institute Genomics Platform"/>
            <consortium name="The Broad Institute Genome Sequencing Center for Infectious Disease"/>
            <person name="Wu L."/>
            <person name="Ma J."/>
        </authorList>
    </citation>
    <scope>NUCLEOTIDE SEQUENCE [LARGE SCALE GENOMIC DNA]</scope>
    <source>
        <strain evidence="2">CGMCC 1.7656</strain>
    </source>
</reference>
<protein>
    <submittedName>
        <fullName evidence="1">Uncharacterized protein</fullName>
    </submittedName>
</protein>
<gene>
    <name evidence="1" type="ORF">GCM10010992_27810</name>
</gene>
<organism evidence="1 2">
    <name type="scientific">Cloacibacterium rupense</name>
    <dbReference type="NCBI Taxonomy" id="517423"/>
    <lineage>
        <taxon>Bacteria</taxon>
        <taxon>Pseudomonadati</taxon>
        <taxon>Bacteroidota</taxon>
        <taxon>Flavobacteriia</taxon>
        <taxon>Flavobacteriales</taxon>
        <taxon>Weeksellaceae</taxon>
    </lineage>
</organism>
<dbReference type="EMBL" id="BMLV01000009">
    <property type="protein sequence ID" value="GGP06737.1"/>
    <property type="molecule type" value="Genomic_DNA"/>
</dbReference>
<keyword evidence="2" id="KW-1185">Reference proteome</keyword>
<sequence>MPVVVLLVGTGAALSTQSFTKGEKTTVIGYRLDANNPEQPCVNTGIECSTVESPFICDDGMGNELRELVGTSCPNLLYKP</sequence>
<name>A0ABQ2NMN6_9FLAO</name>